<gene>
    <name evidence="1" type="ORF">IAC73_06275</name>
</gene>
<dbReference type="InterPro" id="IPR014718">
    <property type="entry name" value="GH-type_carb-bd"/>
</dbReference>
<protein>
    <submittedName>
        <fullName evidence="1">Aldose 1-epimerase family protein</fullName>
    </submittedName>
</protein>
<comment type="caution">
    <text evidence="1">The sequence shown here is derived from an EMBL/GenBank/DDBJ whole genome shotgun (WGS) entry which is preliminary data.</text>
</comment>
<dbReference type="GO" id="GO:0030246">
    <property type="term" value="F:carbohydrate binding"/>
    <property type="evidence" value="ECO:0007669"/>
    <property type="project" value="InterPro"/>
</dbReference>
<reference evidence="1" key="2">
    <citation type="journal article" date="2021" name="PeerJ">
        <title>Extensive microbial diversity within the chicken gut microbiome revealed by metagenomics and culture.</title>
        <authorList>
            <person name="Gilroy R."/>
            <person name="Ravi A."/>
            <person name="Getino M."/>
            <person name="Pursley I."/>
            <person name="Horton D.L."/>
            <person name="Alikhan N.F."/>
            <person name="Baker D."/>
            <person name="Gharbi K."/>
            <person name="Hall N."/>
            <person name="Watson M."/>
            <person name="Adriaenssens E.M."/>
            <person name="Foster-Nyarko E."/>
            <person name="Jarju S."/>
            <person name="Secka A."/>
            <person name="Antonio M."/>
            <person name="Oren A."/>
            <person name="Chaudhuri R.R."/>
            <person name="La Ragione R."/>
            <person name="Hildebrand F."/>
            <person name="Pallen M.J."/>
        </authorList>
    </citation>
    <scope>NUCLEOTIDE SEQUENCE</scope>
    <source>
        <strain evidence="1">10406</strain>
    </source>
</reference>
<dbReference type="GO" id="GO:0005975">
    <property type="term" value="P:carbohydrate metabolic process"/>
    <property type="evidence" value="ECO:0007669"/>
    <property type="project" value="InterPro"/>
</dbReference>
<dbReference type="Pfam" id="PF01263">
    <property type="entry name" value="Aldose_epim"/>
    <property type="match status" value="1"/>
</dbReference>
<evidence type="ECO:0000313" key="2">
    <source>
        <dbReference type="Proteomes" id="UP000886857"/>
    </source>
</evidence>
<dbReference type="AlphaFoldDB" id="A0A9D1NBE0"/>
<dbReference type="GO" id="GO:0016853">
    <property type="term" value="F:isomerase activity"/>
    <property type="evidence" value="ECO:0007669"/>
    <property type="project" value="InterPro"/>
</dbReference>
<dbReference type="CDD" id="cd09024">
    <property type="entry name" value="Aldose_epim_lacX"/>
    <property type="match status" value="1"/>
</dbReference>
<dbReference type="InterPro" id="IPR037481">
    <property type="entry name" value="LacX"/>
</dbReference>
<name>A0A9D1NBE0_9FIRM</name>
<evidence type="ECO:0000313" key="1">
    <source>
        <dbReference type="EMBL" id="HIU99430.1"/>
    </source>
</evidence>
<organism evidence="1 2">
    <name type="scientific">Candidatus Limadaptatus stercoripullorum</name>
    <dbReference type="NCBI Taxonomy" id="2840846"/>
    <lineage>
        <taxon>Bacteria</taxon>
        <taxon>Bacillati</taxon>
        <taxon>Bacillota</taxon>
        <taxon>Clostridia</taxon>
        <taxon>Eubacteriales</taxon>
        <taxon>Candidatus Limadaptatus</taxon>
    </lineage>
</organism>
<dbReference type="InterPro" id="IPR008183">
    <property type="entry name" value="Aldose_1/G6P_1-epimerase"/>
</dbReference>
<dbReference type="Gene3D" id="2.70.98.10">
    <property type="match status" value="1"/>
</dbReference>
<dbReference type="SUPFAM" id="SSF74650">
    <property type="entry name" value="Galactose mutarotase-like"/>
    <property type="match status" value="1"/>
</dbReference>
<sequence length="293" mass="33432">MDYTIYNEFLEVTVSDRGAELMSIKSRENGTEYLWQGDPAYWAGRAYNLFPICGRLTEGKYTYLGKTYEMNLHGFVRKSVLDATVLACDKIDFGIRADEKTLAVYPFEFEYHITYSLEGRSIRTEISVTNKSEATMPFALGGHPGFNVPLDSKGGFEDWELEFTPECSPRALRLSDTCYMLDGTDPFPLKEDRVLPLRHSLFDRDAVLLEGMSGKVTLRSDKSDRFVTVEFPDAMKYLSIWHTPKTDAPFVAIEPWTSVPARDGVIDVLEDKRDMFMLRPLATYELIWTITVG</sequence>
<dbReference type="EMBL" id="DVOE01000093">
    <property type="protein sequence ID" value="HIU99430.1"/>
    <property type="molecule type" value="Genomic_DNA"/>
</dbReference>
<proteinExistence type="predicted"/>
<dbReference type="InterPro" id="IPR011013">
    <property type="entry name" value="Gal_mutarotase_sf_dom"/>
</dbReference>
<dbReference type="Proteomes" id="UP000886857">
    <property type="component" value="Unassembled WGS sequence"/>
</dbReference>
<reference evidence="1" key="1">
    <citation type="submission" date="2020-10" db="EMBL/GenBank/DDBJ databases">
        <authorList>
            <person name="Gilroy R."/>
        </authorList>
    </citation>
    <scope>NUCLEOTIDE SEQUENCE</scope>
    <source>
        <strain evidence="1">10406</strain>
    </source>
</reference>
<accession>A0A9D1NBE0</accession>